<protein>
    <recommendedName>
        <fullName evidence="5">Translocation protein sec66</fullName>
    </recommendedName>
</protein>
<dbReference type="VEuPathDB" id="FungiDB:MFRU_014g00240"/>
<evidence type="ECO:0000256" key="1">
    <source>
        <dbReference type="SAM" id="MobiDB-lite"/>
    </source>
</evidence>
<evidence type="ECO:0008006" key="5">
    <source>
        <dbReference type="Google" id="ProtNLM"/>
    </source>
</evidence>
<gene>
    <name evidence="3" type="ORF">EYC84_006950</name>
</gene>
<dbReference type="InterPro" id="IPR018624">
    <property type="entry name" value="Sec66"/>
</dbReference>
<accession>A0A5M9K7R1</accession>
<dbReference type="OrthoDB" id="73168at2759"/>
<keyword evidence="2" id="KW-0812">Transmembrane</keyword>
<evidence type="ECO:0000313" key="3">
    <source>
        <dbReference type="EMBL" id="KAA8576910.1"/>
    </source>
</evidence>
<feature type="compositionally biased region" description="Low complexity" evidence="1">
    <location>
        <begin position="208"/>
        <end position="220"/>
    </location>
</feature>
<dbReference type="AlphaFoldDB" id="A0A5M9K7R1"/>
<keyword evidence="4" id="KW-1185">Reference proteome</keyword>
<dbReference type="PANTHER" id="PTHR28229:SF1">
    <property type="entry name" value="TRANSLOCATION PROTEIN SEC66"/>
    <property type="match status" value="1"/>
</dbReference>
<sequence>MFNNFDYATTLRGLILPLAYIVVLIGSLGTFSSLYRKRIAAKSATLAPWFPPHLQRNIYLSLLHLEPEEGSEKATPVPESVIRAALLRRAVEDIHRIIQIRTAKQACSTLLQRGSVGDDLWQRFLRAEKEMEEELRDVVMEANALAPNWGQTIFQSANEIAANTMFRKALDDVQAKTESEKQWWEKRRASIQSEFMKELDEEAEAKASKVTSPTKSTSVVSDEDAILVQGGGPAASEHGSPSRKKKGKI</sequence>
<organism evidence="3 4">
    <name type="scientific">Monilinia fructicola</name>
    <name type="common">Brown rot fungus</name>
    <name type="synonym">Ciboria fructicola</name>
    <dbReference type="NCBI Taxonomy" id="38448"/>
    <lineage>
        <taxon>Eukaryota</taxon>
        <taxon>Fungi</taxon>
        <taxon>Dikarya</taxon>
        <taxon>Ascomycota</taxon>
        <taxon>Pezizomycotina</taxon>
        <taxon>Leotiomycetes</taxon>
        <taxon>Helotiales</taxon>
        <taxon>Sclerotiniaceae</taxon>
        <taxon>Monilinia</taxon>
    </lineage>
</organism>
<keyword evidence="2" id="KW-0472">Membrane</keyword>
<dbReference type="PANTHER" id="PTHR28229">
    <property type="entry name" value="TRANSLOCATION PROTEIN SEC66"/>
    <property type="match status" value="1"/>
</dbReference>
<evidence type="ECO:0000256" key="2">
    <source>
        <dbReference type="SAM" id="Phobius"/>
    </source>
</evidence>
<dbReference type="EMBL" id="VICG01000001">
    <property type="protein sequence ID" value="KAA8576910.1"/>
    <property type="molecule type" value="Genomic_DNA"/>
</dbReference>
<dbReference type="GO" id="GO:0031207">
    <property type="term" value="C:Sec62/Sec63 complex"/>
    <property type="evidence" value="ECO:0007669"/>
    <property type="project" value="InterPro"/>
</dbReference>
<keyword evidence="2" id="KW-1133">Transmembrane helix</keyword>
<reference evidence="3 4" key="1">
    <citation type="submission" date="2019-06" db="EMBL/GenBank/DDBJ databases">
        <title>Genome Sequence of the Brown Rot Fungal Pathogen Monilinia fructicola.</title>
        <authorList>
            <person name="De Miccolis Angelini R.M."/>
            <person name="Landi L."/>
            <person name="Abate D."/>
            <person name="Pollastro S."/>
            <person name="Romanazzi G."/>
            <person name="Faretra F."/>
        </authorList>
    </citation>
    <scope>NUCLEOTIDE SEQUENCE [LARGE SCALE GENOMIC DNA]</scope>
    <source>
        <strain evidence="3 4">Mfrc123</strain>
    </source>
</reference>
<dbReference type="GO" id="GO:0031204">
    <property type="term" value="P:post-translational protein targeting to membrane, translocation"/>
    <property type="evidence" value="ECO:0007669"/>
    <property type="project" value="InterPro"/>
</dbReference>
<comment type="caution">
    <text evidence="3">The sequence shown here is derived from an EMBL/GenBank/DDBJ whole genome shotgun (WGS) entry which is preliminary data.</text>
</comment>
<feature type="transmembrane region" description="Helical" evidence="2">
    <location>
        <begin position="14"/>
        <end position="35"/>
    </location>
</feature>
<feature type="region of interest" description="Disordered" evidence="1">
    <location>
        <begin position="204"/>
        <end position="249"/>
    </location>
</feature>
<name>A0A5M9K7R1_MONFR</name>
<proteinExistence type="predicted"/>
<dbReference type="Pfam" id="PF09802">
    <property type="entry name" value="Sec66"/>
    <property type="match status" value="1"/>
</dbReference>
<dbReference type="Proteomes" id="UP000322873">
    <property type="component" value="Unassembled WGS sequence"/>
</dbReference>
<evidence type="ECO:0000313" key="4">
    <source>
        <dbReference type="Proteomes" id="UP000322873"/>
    </source>
</evidence>